<dbReference type="AlphaFoldDB" id="A0A165CD59"/>
<evidence type="ECO:0000313" key="3">
    <source>
        <dbReference type="EMBL" id="KZV82253.1"/>
    </source>
</evidence>
<dbReference type="PANTHER" id="PTHR34846">
    <property type="entry name" value="4-CARBOXYMUCONOLACTONE DECARBOXYLASE FAMILY PROTEIN (AFU_ORTHOLOGUE AFUA_6G11590)"/>
    <property type="match status" value="1"/>
</dbReference>
<accession>A0A165CD59</accession>
<evidence type="ECO:0000259" key="2">
    <source>
        <dbReference type="Pfam" id="PF02627"/>
    </source>
</evidence>
<feature type="domain" description="Carboxymuconolactone decarboxylase-like" evidence="2">
    <location>
        <begin position="99"/>
        <end position="175"/>
    </location>
</feature>
<feature type="signal peptide" evidence="1">
    <location>
        <begin position="1"/>
        <end position="21"/>
    </location>
</feature>
<dbReference type="PANTHER" id="PTHR34846:SF11">
    <property type="entry name" value="4-CARBOXYMUCONOLACTONE DECARBOXYLASE FAMILY PROTEIN (AFU_ORTHOLOGUE AFUA_6G11590)"/>
    <property type="match status" value="1"/>
</dbReference>
<reference evidence="3 4" key="1">
    <citation type="journal article" date="2016" name="Mol. Biol. Evol.">
        <title>Comparative Genomics of Early-Diverging Mushroom-Forming Fungi Provides Insights into the Origins of Lignocellulose Decay Capabilities.</title>
        <authorList>
            <person name="Nagy L.G."/>
            <person name="Riley R."/>
            <person name="Tritt A."/>
            <person name="Adam C."/>
            <person name="Daum C."/>
            <person name="Floudas D."/>
            <person name="Sun H."/>
            <person name="Yadav J.S."/>
            <person name="Pangilinan J."/>
            <person name="Larsson K.H."/>
            <person name="Matsuura K."/>
            <person name="Barry K."/>
            <person name="Labutti K."/>
            <person name="Kuo R."/>
            <person name="Ohm R.A."/>
            <person name="Bhattacharya S.S."/>
            <person name="Shirouzu T."/>
            <person name="Yoshinaga Y."/>
            <person name="Martin F.M."/>
            <person name="Grigoriev I.V."/>
            <person name="Hibbett D.S."/>
        </authorList>
    </citation>
    <scope>NUCLEOTIDE SEQUENCE [LARGE SCALE GENOMIC DNA]</scope>
    <source>
        <strain evidence="3 4">HHB12029</strain>
    </source>
</reference>
<dbReference type="SUPFAM" id="SSF69118">
    <property type="entry name" value="AhpD-like"/>
    <property type="match status" value="1"/>
</dbReference>
<dbReference type="InParanoid" id="A0A165CD59"/>
<organism evidence="3 4">
    <name type="scientific">Exidia glandulosa HHB12029</name>
    <dbReference type="NCBI Taxonomy" id="1314781"/>
    <lineage>
        <taxon>Eukaryota</taxon>
        <taxon>Fungi</taxon>
        <taxon>Dikarya</taxon>
        <taxon>Basidiomycota</taxon>
        <taxon>Agaricomycotina</taxon>
        <taxon>Agaricomycetes</taxon>
        <taxon>Auriculariales</taxon>
        <taxon>Exidiaceae</taxon>
        <taxon>Exidia</taxon>
    </lineage>
</organism>
<dbReference type="Gene3D" id="1.20.1290.10">
    <property type="entry name" value="AhpD-like"/>
    <property type="match status" value="1"/>
</dbReference>
<proteinExistence type="predicted"/>
<evidence type="ECO:0000256" key="1">
    <source>
        <dbReference type="SAM" id="SignalP"/>
    </source>
</evidence>
<gene>
    <name evidence="3" type="ORF">EXIGLDRAFT_627288</name>
</gene>
<dbReference type="Proteomes" id="UP000077266">
    <property type="component" value="Unassembled WGS sequence"/>
</dbReference>
<keyword evidence="1" id="KW-0732">Signal</keyword>
<protein>
    <recommendedName>
        <fullName evidence="2">Carboxymuconolactone decarboxylase-like domain-containing protein</fullName>
    </recommendedName>
</protein>
<keyword evidence="4" id="KW-1185">Reference proteome</keyword>
<evidence type="ECO:0000313" key="4">
    <source>
        <dbReference type="Proteomes" id="UP000077266"/>
    </source>
</evidence>
<dbReference type="GO" id="GO:0051920">
    <property type="term" value="F:peroxiredoxin activity"/>
    <property type="evidence" value="ECO:0007669"/>
    <property type="project" value="InterPro"/>
</dbReference>
<dbReference type="STRING" id="1314781.A0A165CD59"/>
<dbReference type="EMBL" id="KV426336">
    <property type="protein sequence ID" value="KZV82253.1"/>
    <property type="molecule type" value="Genomic_DNA"/>
</dbReference>
<sequence>MIGLFQVLALVLSVFATRVNADNLARRDKNLPARLPYVFPAPGTSAVSNEPRVVLLSPDTQLQLADHIRSRRTNGTLLALDGMLLNAPGMAEGEDSLFGNIRDNNSLPATMRELFILRTAVINSSSYQWLQHFLVGVSAGLTTPQLEAVRNPTPTALQLLALTPALRAALAFADESTKSIKVSQATFNNLRQFLNNQQMVEATMTVAGYNAISRFVVGLDVDGMANVALPSVNASFTTSD</sequence>
<dbReference type="Pfam" id="PF02627">
    <property type="entry name" value="CMD"/>
    <property type="match status" value="1"/>
</dbReference>
<dbReference type="OrthoDB" id="9998495at2759"/>
<feature type="chain" id="PRO_5007855980" description="Carboxymuconolactone decarboxylase-like domain-containing protein" evidence="1">
    <location>
        <begin position="22"/>
        <end position="240"/>
    </location>
</feature>
<dbReference type="InterPro" id="IPR029032">
    <property type="entry name" value="AhpD-like"/>
</dbReference>
<dbReference type="InterPro" id="IPR003779">
    <property type="entry name" value="CMD-like"/>
</dbReference>
<name>A0A165CD59_EXIGL</name>